<protein>
    <recommendedName>
        <fullName evidence="3">beta-glucosidase</fullName>
        <ecNumber evidence="3">3.2.1.21</ecNumber>
    </recommendedName>
</protein>
<gene>
    <name evidence="10" type="primary">ORF196318</name>
</gene>
<keyword evidence="6 8" id="KW-0326">Glycosidase</keyword>
<dbReference type="PROSITE" id="PS00653">
    <property type="entry name" value="GLYCOSYL_HYDROL_F1_2"/>
    <property type="match status" value="2"/>
</dbReference>
<feature type="active site" description="Nucleophile" evidence="7">
    <location>
        <position position="513"/>
    </location>
</feature>
<comment type="subunit">
    <text evidence="2">Homodimer.</text>
</comment>
<evidence type="ECO:0000256" key="5">
    <source>
        <dbReference type="ARBA" id="ARBA00023180"/>
    </source>
</evidence>
<proteinExistence type="inferred from homology"/>
<accession>A0A0B7BJT4</accession>
<feature type="non-terminal residue" evidence="10">
    <location>
        <position position="1"/>
    </location>
</feature>
<dbReference type="InterPro" id="IPR017853">
    <property type="entry name" value="GH"/>
</dbReference>
<organism evidence="10">
    <name type="scientific">Arion vulgaris</name>
    <dbReference type="NCBI Taxonomy" id="1028688"/>
    <lineage>
        <taxon>Eukaryota</taxon>
        <taxon>Metazoa</taxon>
        <taxon>Spiralia</taxon>
        <taxon>Lophotrochozoa</taxon>
        <taxon>Mollusca</taxon>
        <taxon>Gastropoda</taxon>
        <taxon>Heterobranchia</taxon>
        <taxon>Euthyneura</taxon>
        <taxon>Panpulmonata</taxon>
        <taxon>Eupulmonata</taxon>
        <taxon>Stylommatophora</taxon>
        <taxon>Helicina</taxon>
        <taxon>Arionoidea</taxon>
        <taxon>Arionidae</taxon>
        <taxon>Arion</taxon>
    </lineage>
</organism>
<dbReference type="InterPro" id="IPR018120">
    <property type="entry name" value="Glyco_hydro_1_AS"/>
</dbReference>
<evidence type="ECO:0000256" key="9">
    <source>
        <dbReference type="SAM" id="MobiDB-lite"/>
    </source>
</evidence>
<dbReference type="FunFam" id="3.20.20.80:FF:000013">
    <property type="entry name" value="lactase-phlorizin hydrolase"/>
    <property type="match status" value="2"/>
</dbReference>
<evidence type="ECO:0000256" key="1">
    <source>
        <dbReference type="ARBA" id="ARBA00010838"/>
    </source>
</evidence>
<evidence type="ECO:0000256" key="8">
    <source>
        <dbReference type="RuleBase" id="RU004468"/>
    </source>
</evidence>
<dbReference type="InterPro" id="IPR001360">
    <property type="entry name" value="Glyco_hydro_1"/>
</dbReference>
<reference evidence="10" key="1">
    <citation type="submission" date="2014-12" db="EMBL/GenBank/DDBJ databases">
        <title>Insight into the proteome of Arion vulgaris.</title>
        <authorList>
            <person name="Aradska J."/>
            <person name="Bulat T."/>
            <person name="Smidak R."/>
            <person name="Sarate P."/>
            <person name="Gangsoo J."/>
            <person name="Sialana F."/>
            <person name="Bilban M."/>
            <person name="Lubec G."/>
        </authorList>
    </citation>
    <scope>NUCLEOTIDE SEQUENCE</scope>
    <source>
        <tissue evidence="10">Skin</tissue>
    </source>
</reference>
<feature type="active site" description="Nucleophile" evidence="7">
    <location>
        <position position="23"/>
    </location>
</feature>
<dbReference type="SUPFAM" id="SSF51445">
    <property type="entry name" value="(Trans)glycosidases"/>
    <property type="match status" value="4"/>
</dbReference>
<evidence type="ECO:0000256" key="6">
    <source>
        <dbReference type="ARBA" id="ARBA00023295"/>
    </source>
</evidence>
<evidence type="ECO:0000256" key="4">
    <source>
        <dbReference type="ARBA" id="ARBA00022801"/>
    </source>
</evidence>
<sequence length="1539" mass="174379">LGFRGALNWIKTQYNNVPVYVTENGVSDRNDSLRDAHRITYFRQHINQVLKAIKLDGCDVRGYTAWSLMDNFEMTRGYAEKFGLYAVDFKDPNRTRTAKASALYYANLIKDNGFKKGYSARGGQPTGIVQMENEFEVLYDQFPDGFAWSSATAAYQIEGAWNEEGKGPSIWDTWAHSNKIAHGETGDVACDSYHKYKDDVQLMTNLGTTHYRFSISWSRILPDGTTKTVNEKGVEYYNNLINELLAHRIEPMVTLYHWDLPQALEDYGGFLNTSFQDYFVEYSRLCFSRFGDRVKFWITFNEPPIITIQGYGEGSKAPGLKDLAKGQYIAGHNLILAHAKTYRMYEKEFKSAQKGEIGIAINQVWPEPKDPLNPADVDASERSISFYGGWFGHPILVDGDYPEEMKQRIAANSLAQGLSESRLPAFTEAEKHIINGSLDFLGSNFYTAILASDDPQPPSNPPSYNNDKATRGEFDPNSLGSGSSWMKVTPYGIRKVMNWFKNNYHNIPVYITENGLSDNNGTLYDWHRIHYYRLYLSELLKAIKLDGCNVKGYTAWSLMDNLEWNSAYDEKFGLHYVNFSDPARPRTPKASALWFKALIDDGGFKPGYTQKGGWGTAVQLTDDFLYGKFPEGFSWGLATAAYQIEGAWNEDGKGPSIWDNFTHIPGHIENGDTGDVACDSYHKLDEDIQLIKDMGMTHYRFSIAWSRVLPNGTLPLNRPGLDYYNRLIDKLIAIGVKPMVTIYHWDLPQALQDLGGWYNSDIVQWYKSYAELLFTEFGSKVDKWITFNEPWVVTVLGYGNGQDAPGLKDIKDGPYRAAHNIIKAHAETYHLYQEKFKATQNGKVGITLDCDWYDPQDPIKKSDIEASDRAIQFFIGWYAHPIFVNGDYPEVMKEYVRNASLAEGLTVSRLPEFTSQEKQRIQGTADFLGLNHYTSNVAYDGPSGDGYFGDQRVVSYKNPAWLTSGSSWLMVNPIGLRKNLNFIRREYGDIPIYITENGMSDRNSSLDDTHRIYYYQEYINNILKAIVLDKINIIGYTAWSLLDNFEWATGYAEKFGSYLVDYSSPNRTRTPKASARYLYELFKANGFLPGTFTDPKRPKHLPYENGTLYGQFPVDFSFGVSSVGFDEQKQDRGASVWDTILSNISRPVNSQINSITEFGFVIAALRNIKADHYHFTITWSRVLPTGKSGGVSQTGINYYNAILDLLIDAGVKPIVVLHQWDYPSTLQNYNGWANKSIIDEFLYYAQVCFDNFGDKVKVWSTFSEPERIPFIFPARVNNDQYFFSVYRNVLLAHALSYRIYEAQYKSTQKGLVGISLAPLLSTPKNPRDPSNADSSFKSVGYSFGLFADPIFLDGDYSDEVKKAAGVALLPLTDQEKAIIKGSAVFFGLTYYETKVVVRDANAKWHGTLSGKDYANSTKSNPGGLRKILGLIRHRYSNVPVAVTGNGVWDSSGDLTDDFRSKFIEQHVDEVLKAIQIDGSAVKGYTYRSLVDSFEWNYGYDRRFGLVQVNVTDSNRHQTLRQSAHSYAKIIANHGILRDN</sequence>
<feature type="region of interest" description="Disordered" evidence="9">
    <location>
        <begin position="451"/>
        <end position="477"/>
    </location>
</feature>
<dbReference type="EC" id="3.2.1.21" evidence="3"/>
<dbReference type="PANTHER" id="PTHR10353:SF36">
    <property type="entry name" value="LP05116P"/>
    <property type="match status" value="1"/>
</dbReference>
<name>A0A0B7BJT4_9EUPU</name>
<dbReference type="GO" id="GO:0005975">
    <property type="term" value="P:carbohydrate metabolic process"/>
    <property type="evidence" value="ECO:0007669"/>
    <property type="project" value="InterPro"/>
</dbReference>
<evidence type="ECO:0000256" key="7">
    <source>
        <dbReference type="PROSITE-ProRule" id="PRU10055"/>
    </source>
</evidence>
<keyword evidence="5" id="KW-0325">Glycoprotein</keyword>
<dbReference type="PANTHER" id="PTHR10353">
    <property type="entry name" value="GLYCOSYL HYDROLASE"/>
    <property type="match status" value="1"/>
</dbReference>
<dbReference type="GO" id="GO:0008422">
    <property type="term" value="F:beta-glucosidase activity"/>
    <property type="evidence" value="ECO:0007669"/>
    <property type="project" value="TreeGrafter"/>
</dbReference>
<evidence type="ECO:0000256" key="3">
    <source>
        <dbReference type="ARBA" id="ARBA00012744"/>
    </source>
</evidence>
<dbReference type="Gene3D" id="3.20.20.80">
    <property type="entry name" value="Glycosidases"/>
    <property type="match status" value="4"/>
</dbReference>
<dbReference type="Pfam" id="PF00232">
    <property type="entry name" value="Glyco_hydro_1"/>
    <property type="match status" value="4"/>
</dbReference>
<dbReference type="InterPro" id="IPR033132">
    <property type="entry name" value="GH_1_N_CS"/>
</dbReference>
<dbReference type="PRINTS" id="PR00131">
    <property type="entry name" value="GLHYDRLASE1"/>
</dbReference>
<evidence type="ECO:0000256" key="2">
    <source>
        <dbReference type="ARBA" id="ARBA00011738"/>
    </source>
</evidence>
<comment type="similarity">
    <text evidence="1">Belongs to the glycosyl hydrolase 1 family.</text>
</comment>
<keyword evidence="4 8" id="KW-0378">Hydrolase</keyword>
<evidence type="ECO:0000313" key="10">
    <source>
        <dbReference type="EMBL" id="CEK93619.1"/>
    </source>
</evidence>
<feature type="active site" description="Nucleophile" evidence="7">
    <location>
        <position position="996"/>
    </location>
</feature>
<dbReference type="PROSITE" id="PS00572">
    <property type="entry name" value="GLYCOSYL_HYDROL_F1_1"/>
    <property type="match status" value="3"/>
</dbReference>
<dbReference type="EMBL" id="HACG01046754">
    <property type="protein sequence ID" value="CEK93619.1"/>
    <property type="molecule type" value="Transcribed_RNA"/>
</dbReference>